<proteinExistence type="predicted"/>
<keyword evidence="3" id="KW-1185">Reference proteome</keyword>
<feature type="region of interest" description="Disordered" evidence="1">
    <location>
        <begin position="144"/>
        <end position="187"/>
    </location>
</feature>
<feature type="compositionally biased region" description="Basic and acidic residues" evidence="1">
    <location>
        <begin position="49"/>
        <end position="65"/>
    </location>
</feature>
<evidence type="ECO:0000313" key="2">
    <source>
        <dbReference type="EMBL" id="KNZ53198.1"/>
    </source>
</evidence>
<gene>
    <name evidence="2" type="ORF">VP01_330g3</name>
</gene>
<dbReference type="OrthoDB" id="2504967at2759"/>
<feature type="compositionally biased region" description="Low complexity" evidence="1">
    <location>
        <begin position="31"/>
        <end position="42"/>
    </location>
</feature>
<sequence>MWSSNQKRLTPNLKQLTLIPKPPELQPAPSPAASEPASTAESVGHPSTWRKELKLPRVVERERKKLSTATTSTCRTSTSYSSTSSTAPQTPSSDLPFLDDRLALLDEKLEVVENMFSARQQMFDLLSKESDLLNLDLRNQIERHGQSYQSPAEMTTTTLNHPRNADAAPPAPESIAPTGDSKDQTHSAVSWGNYLKKLW</sequence>
<accession>A0A0L6UXC9</accession>
<comment type="caution">
    <text evidence="2">The sequence shown here is derived from an EMBL/GenBank/DDBJ whole genome shotgun (WGS) entry which is preliminary data.</text>
</comment>
<dbReference type="VEuPathDB" id="FungiDB:VP01_330g3"/>
<dbReference type="EMBL" id="LAVV01008291">
    <property type="protein sequence ID" value="KNZ53198.1"/>
    <property type="molecule type" value="Genomic_DNA"/>
</dbReference>
<name>A0A0L6UXC9_9BASI</name>
<organism evidence="2 3">
    <name type="scientific">Puccinia sorghi</name>
    <dbReference type="NCBI Taxonomy" id="27349"/>
    <lineage>
        <taxon>Eukaryota</taxon>
        <taxon>Fungi</taxon>
        <taxon>Dikarya</taxon>
        <taxon>Basidiomycota</taxon>
        <taxon>Pucciniomycotina</taxon>
        <taxon>Pucciniomycetes</taxon>
        <taxon>Pucciniales</taxon>
        <taxon>Pucciniaceae</taxon>
        <taxon>Puccinia</taxon>
    </lineage>
</organism>
<feature type="compositionally biased region" description="Low complexity" evidence="1">
    <location>
        <begin position="67"/>
        <end position="93"/>
    </location>
</feature>
<feature type="compositionally biased region" description="Pro residues" evidence="1">
    <location>
        <begin position="20"/>
        <end position="30"/>
    </location>
</feature>
<evidence type="ECO:0000313" key="3">
    <source>
        <dbReference type="Proteomes" id="UP000037035"/>
    </source>
</evidence>
<protein>
    <submittedName>
        <fullName evidence="2">Uncharacterized protein</fullName>
    </submittedName>
</protein>
<feature type="region of interest" description="Disordered" evidence="1">
    <location>
        <begin position="1"/>
        <end position="95"/>
    </location>
</feature>
<dbReference type="AlphaFoldDB" id="A0A0L6UXC9"/>
<feature type="compositionally biased region" description="Polar residues" evidence="1">
    <location>
        <begin position="146"/>
        <end position="161"/>
    </location>
</feature>
<evidence type="ECO:0000256" key="1">
    <source>
        <dbReference type="SAM" id="MobiDB-lite"/>
    </source>
</evidence>
<dbReference type="Proteomes" id="UP000037035">
    <property type="component" value="Unassembled WGS sequence"/>
</dbReference>
<reference evidence="2 3" key="1">
    <citation type="submission" date="2015-08" db="EMBL/GenBank/DDBJ databases">
        <title>Next Generation Sequencing and Analysis of the Genome of Puccinia sorghi L Schw, the Causal Agent of Maize Common Rust.</title>
        <authorList>
            <person name="Rochi L."/>
            <person name="Burguener G."/>
            <person name="Darino M."/>
            <person name="Turjanski A."/>
            <person name="Kreff E."/>
            <person name="Dieguez M.J."/>
            <person name="Sacco F."/>
        </authorList>
    </citation>
    <scope>NUCLEOTIDE SEQUENCE [LARGE SCALE GENOMIC DNA]</scope>
    <source>
        <strain evidence="2 3">RO10H11247</strain>
    </source>
</reference>
<feature type="compositionally biased region" description="Polar residues" evidence="1">
    <location>
        <begin position="1"/>
        <end position="15"/>
    </location>
</feature>